<protein>
    <submittedName>
        <fullName evidence="5">DUF4105 domain-containing protein</fullName>
    </submittedName>
</protein>
<dbReference type="AlphaFoldDB" id="A0A9D2GQE8"/>
<reference evidence="5" key="1">
    <citation type="journal article" date="2021" name="PeerJ">
        <title>Extensive microbial diversity within the chicken gut microbiome revealed by metagenomics and culture.</title>
        <authorList>
            <person name="Gilroy R."/>
            <person name="Ravi A."/>
            <person name="Getino M."/>
            <person name="Pursley I."/>
            <person name="Horton D.L."/>
            <person name="Alikhan N.F."/>
            <person name="Baker D."/>
            <person name="Gharbi K."/>
            <person name="Hall N."/>
            <person name="Watson M."/>
            <person name="Adriaenssens E.M."/>
            <person name="Foster-Nyarko E."/>
            <person name="Jarju S."/>
            <person name="Secka A."/>
            <person name="Antonio M."/>
            <person name="Oren A."/>
            <person name="Chaudhuri R.R."/>
            <person name="La Ragione R."/>
            <person name="Hildebrand F."/>
            <person name="Pallen M.J."/>
        </authorList>
    </citation>
    <scope>NUCLEOTIDE SEQUENCE</scope>
    <source>
        <strain evidence="5">Gambia16-554</strain>
    </source>
</reference>
<keyword evidence="1" id="KW-1133">Transmembrane helix</keyword>
<keyword evidence="1" id="KW-0472">Membrane</keyword>
<evidence type="ECO:0000259" key="3">
    <source>
        <dbReference type="Pfam" id="PF13387"/>
    </source>
</evidence>
<evidence type="ECO:0000313" key="5">
    <source>
        <dbReference type="EMBL" id="HIZ85515.1"/>
    </source>
</evidence>
<gene>
    <name evidence="5" type="ORF">IAC04_03395</name>
</gene>
<name>A0A9D2GQE8_9BACT</name>
<feature type="domain" description="Lnb N-terminal periplasmic" evidence="3">
    <location>
        <begin position="22"/>
        <end position="151"/>
    </location>
</feature>
<evidence type="ECO:0000256" key="1">
    <source>
        <dbReference type="SAM" id="Phobius"/>
    </source>
</evidence>
<feature type="transmembrane region" description="Helical" evidence="1">
    <location>
        <begin position="363"/>
        <end position="381"/>
    </location>
</feature>
<dbReference type="Pfam" id="PF13387">
    <property type="entry name" value="Lnb_N"/>
    <property type="match status" value="1"/>
</dbReference>
<evidence type="ECO:0000259" key="4">
    <source>
        <dbReference type="Pfam" id="PF25221"/>
    </source>
</evidence>
<dbReference type="Proteomes" id="UP000824115">
    <property type="component" value="Unassembled WGS sequence"/>
</dbReference>
<sequence>MMKRLILTFFAVLLATGLQARDSLSISLLTCSQGKDISSAFGHSAIRVKDVTTGEDLVFNYGTFSFEEPHFFLKFLRGDLNYCLSVNRFHNFKYSYEKAGRGIIEQPLNLTPWQENEIYLFLTDNALPENRFYLYDFLQDNCATRIRDIFDREGFLITDTLTGATYRDELTRLVGHYRWMMFGIDLLLGAKVDREISVREAAFLPDRLSQSMALYANPGIDSSSSAPLASECRVLLEPDPAPGRWAGILSAATGPFPVFVILLLFYLLFFMRTSRKWRFMHIFSTVLYAILGTGGVILCLMWFATNHIWTENNWNLLWMNPLMLIPVFLPNGVAKNLIIDILTLVAVLGLVFGWLIPQTFHPAVTVIILLLALVALSRRSIYRKY</sequence>
<dbReference type="EMBL" id="DXAW01000066">
    <property type="protein sequence ID" value="HIZ85515.1"/>
    <property type="molecule type" value="Genomic_DNA"/>
</dbReference>
<dbReference type="Pfam" id="PF25221">
    <property type="entry name" value="5TMH_Lnb"/>
    <property type="match status" value="1"/>
</dbReference>
<accession>A0A9D2GQE8</accession>
<evidence type="ECO:0000313" key="6">
    <source>
        <dbReference type="Proteomes" id="UP000824115"/>
    </source>
</evidence>
<dbReference type="InterPro" id="IPR025178">
    <property type="entry name" value="Lnb_N"/>
</dbReference>
<organism evidence="5 6">
    <name type="scientific">Candidatus Coprenecus stercoravium</name>
    <dbReference type="NCBI Taxonomy" id="2840735"/>
    <lineage>
        <taxon>Bacteria</taxon>
        <taxon>Pseudomonadati</taxon>
        <taxon>Bacteroidota</taxon>
        <taxon>Bacteroidia</taxon>
        <taxon>Bacteroidales</taxon>
        <taxon>Rikenellaceae</taxon>
        <taxon>Rikenellaceae incertae sedis</taxon>
        <taxon>Candidatus Coprenecus</taxon>
    </lineage>
</organism>
<evidence type="ECO:0000256" key="2">
    <source>
        <dbReference type="SAM" id="SignalP"/>
    </source>
</evidence>
<keyword evidence="2" id="KW-0732">Signal</keyword>
<feature type="transmembrane region" description="Helical" evidence="1">
    <location>
        <begin position="282"/>
        <end position="304"/>
    </location>
</feature>
<dbReference type="InterPro" id="IPR057436">
    <property type="entry name" value="5TMH_Lnb"/>
</dbReference>
<feature type="chain" id="PRO_5039081684" evidence="2">
    <location>
        <begin position="21"/>
        <end position="385"/>
    </location>
</feature>
<comment type="caution">
    <text evidence="5">The sequence shown here is derived from an EMBL/GenBank/DDBJ whole genome shotgun (WGS) entry which is preliminary data.</text>
</comment>
<feature type="signal peptide" evidence="2">
    <location>
        <begin position="1"/>
        <end position="20"/>
    </location>
</feature>
<feature type="transmembrane region" description="Helical" evidence="1">
    <location>
        <begin position="341"/>
        <end position="357"/>
    </location>
</feature>
<feature type="transmembrane region" description="Helical" evidence="1">
    <location>
        <begin position="316"/>
        <end position="334"/>
    </location>
</feature>
<feature type="transmembrane region" description="Helical" evidence="1">
    <location>
        <begin position="245"/>
        <end position="270"/>
    </location>
</feature>
<feature type="domain" description="Lnb-like transmembrane" evidence="4">
    <location>
        <begin position="254"/>
        <end position="383"/>
    </location>
</feature>
<reference evidence="5" key="2">
    <citation type="submission" date="2021-04" db="EMBL/GenBank/DDBJ databases">
        <authorList>
            <person name="Gilroy R."/>
        </authorList>
    </citation>
    <scope>NUCLEOTIDE SEQUENCE</scope>
    <source>
        <strain evidence="5">Gambia16-554</strain>
    </source>
</reference>
<keyword evidence="1" id="KW-0812">Transmembrane</keyword>
<proteinExistence type="predicted"/>